<dbReference type="EMBL" id="JALJOV010000797">
    <property type="protein sequence ID" value="KAK9861205.1"/>
    <property type="molecule type" value="Genomic_DNA"/>
</dbReference>
<gene>
    <name evidence="1" type="ORF">WJX84_007839</name>
</gene>
<keyword evidence="2" id="KW-1185">Reference proteome</keyword>
<dbReference type="Proteomes" id="UP001485043">
    <property type="component" value="Unassembled WGS sequence"/>
</dbReference>
<comment type="caution">
    <text evidence="1">The sequence shown here is derived from an EMBL/GenBank/DDBJ whole genome shotgun (WGS) entry which is preliminary data.</text>
</comment>
<dbReference type="AlphaFoldDB" id="A0AAW1SV37"/>
<organism evidence="1 2">
    <name type="scientific">Apatococcus fuscideae</name>
    <dbReference type="NCBI Taxonomy" id="2026836"/>
    <lineage>
        <taxon>Eukaryota</taxon>
        <taxon>Viridiplantae</taxon>
        <taxon>Chlorophyta</taxon>
        <taxon>core chlorophytes</taxon>
        <taxon>Trebouxiophyceae</taxon>
        <taxon>Chlorellales</taxon>
        <taxon>Chlorellaceae</taxon>
        <taxon>Apatococcus</taxon>
    </lineage>
</organism>
<evidence type="ECO:0000313" key="2">
    <source>
        <dbReference type="Proteomes" id="UP001485043"/>
    </source>
</evidence>
<proteinExistence type="predicted"/>
<evidence type="ECO:0000313" key="1">
    <source>
        <dbReference type="EMBL" id="KAK9861205.1"/>
    </source>
</evidence>
<reference evidence="1 2" key="1">
    <citation type="journal article" date="2024" name="Nat. Commun.">
        <title>Phylogenomics reveals the evolutionary origins of lichenization in chlorophyte algae.</title>
        <authorList>
            <person name="Puginier C."/>
            <person name="Libourel C."/>
            <person name="Otte J."/>
            <person name="Skaloud P."/>
            <person name="Haon M."/>
            <person name="Grisel S."/>
            <person name="Petersen M."/>
            <person name="Berrin J.G."/>
            <person name="Delaux P.M."/>
            <person name="Dal Grande F."/>
            <person name="Keller J."/>
        </authorList>
    </citation>
    <scope>NUCLEOTIDE SEQUENCE [LARGE SCALE GENOMIC DNA]</scope>
    <source>
        <strain evidence="1 2">SAG 2523</strain>
    </source>
</reference>
<sequence length="123" mass="13591">MVFVRSQWTTCSLASLEAFSSPVRSLRSVYDRQGTRRRCPAAHGAPSSQSLQQQLYQSLLEKARACTYDAPTGQLQGRAGRRCILEDGERMLLRCIRLQPQAAPPYLLLLANLGLQGRQGQGG</sequence>
<protein>
    <submittedName>
        <fullName evidence="1">Uncharacterized protein</fullName>
    </submittedName>
</protein>
<name>A0AAW1SV37_9CHLO</name>
<accession>A0AAW1SV37</accession>